<organism evidence="2 3">
    <name type="scientific">Flavobacterium alvei</name>
    <dbReference type="NCBI Taxonomy" id="2080416"/>
    <lineage>
        <taxon>Bacteria</taxon>
        <taxon>Pseudomonadati</taxon>
        <taxon>Bacteroidota</taxon>
        <taxon>Flavobacteriia</taxon>
        <taxon>Flavobacteriales</taxon>
        <taxon>Flavobacteriaceae</taxon>
        <taxon>Flavobacterium</taxon>
    </lineage>
</organism>
<dbReference type="Proteomes" id="UP000237310">
    <property type="component" value="Unassembled WGS sequence"/>
</dbReference>
<dbReference type="AlphaFoldDB" id="A0A2S5ABS7"/>
<evidence type="ECO:0000313" key="3">
    <source>
        <dbReference type="Proteomes" id="UP000237310"/>
    </source>
</evidence>
<dbReference type="Pfam" id="PF13584">
    <property type="entry name" value="BatD"/>
    <property type="match status" value="1"/>
</dbReference>
<feature type="signal peptide" evidence="1">
    <location>
        <begin position="1"/>
        <end position="18"/>
    </location>
</feature>
<evidence type="ECO:0000313" key="2">
    <source>
        <dbReference type="EMBL" id="POY40041.1"/>
    </source>
</evidence>
<comment type="caution">
    <text evidence="2">The sequence shown here is derived from an EMBL/GenBank/DDBJ whole genome shotgun (WGS) entry which is preliminary data.</text>
</comment>
<dbReference type="OrthoDB" id="2079210at2"/>
<protein>
    <recommendedName>
        <fullName evidence="4">BatD protein</fullName>
    </recommendedName>
</protein>
<accession>A0A2S5ABS7</accession>
<keyword evidence="3" id="KW-1185">Reference proteome</keyword>
<name>A0A2S5ABS7_9FLAO</name>
<proteinExistence type="predicted"/>
<dbReference type="EMBL" id="PQVG01000004">
    <property type="protein sequence ID" value="POY40041.1"/>
    <property type="molecule type" value="Genomic_DNA"/>
</dbReference>
<evidence type="ECO:0000256" key="1">
    <source>
        <dbReference type="SAM" id="SignalP"/>
    </source>
</evidence>
<dbReference type="RefSeq" id="WP_103805929.1">
    <property type="nucleotide sequence ID" value="NZ_PQVG01000004.1"/>
</dbReference>
<dbReference type="InterPro" id="IPR025738">
    <property type="entry name" value="BatD"/>
</dbReference>
<feature type="chain" id="PRO_5015471885" description="BatD protein" evidence="1">
    <location>
        <begin position="19"/>
        <end position="124"/>
    </location>
</feature>
<keyword evidence="1" id="KW-0732">Signal</keyword>
<sequence>MKKFIIAIVLIACNSLLAQVQFEAKVSKTTIGLNERLRIDFVMNMDGDNFTQPTFKGFKVIAGPVKQVSESWANKKKVYKKEYSYYLLPIKKGNLRIKQAMVEYEGKVYKTSPVKVNVTARVEK</sequence>
<reference evidence="2 3" key="1">
    <citation type="submission" date="2018-01" db="EMBL/GenBank/DDBJ databases">
        <authorList>
            <person name="Gaut B.S."/>
            <person name="Morton B.R."/>
            <person name="Clegg M.T."/>
            <person name="Duvall M.R."/>
        </authorList>
    </citation>
    <scope>NUCLEOTIDE SEQUENCE [LARGE SCALE GENOMIC DNA]</scope>
    <source>
        <strain evidence="2 3">HR-AY</strain>
    </source>
</reference>
<evidence type="ECO:0008006" key="4">
    <source>
        <dbReference type="Google" id="ProtNLM"/>
    </source>
</evidence>
<gene>
    <name evidence="2" type="ORF">C3L50_09495</name>
</gene>